<dbReference type="Gene3D" id="1.10.275.10">
    <property type="entry name" value="Fumarase/aspartase (N-terminal domain)"/>
    <property type="match status" value="1"/>
</dbReference>
<gene>
    <name evidence="16" type="primary">purB</name>
    <name evidence="16" type="ORF">GCM10011613_08440</name>
</gene>
<comment type="pathway">
    <text evidence="2 13">Purine metabolism; AMP biosynthesis via de novo pathway; AMP from IMP: step 2/2.</text>
</comment>
<dbReference type="EMBL" id="BMYZ01000001">
    <property type="protein sequence ID" value="GGY66742.1"/>
    <property type="molecule type" value="Genomic_DNA"/>
</dbReference>
<dbReference type="InterPro" id="IPR004769">
    <property type="entry name" value="Pur_lyase"/>
</dbReference>
<evidence type="ECO:0000259" key="14">
    <source>
        <dbReference type="Pfam" id="PF00206"/>
    </source>
</evidence>
<dbReference type="Pfam" id="PF08328">
    <property type="entry name" value="ASL_C"/>
    <property type="match status" value="1"/>
</dbReference>
<evidence type="ECO:0000259" key="15">
    <source>
        <dbReference type="Pfam" id="PF08328"/>
    </source>
</evidence>
<keyword evidence="6 13" id="KW-0658">Purine biosynthesis</keyword>
<dbReference type="Gene3D" id="1.20.200.10">
    <property type="entry name" value="Fumarase/aspartase (Central domain)"/>
    <property type="match status" value="1"/>
</dbReference>
<evidence type="ECO:0000256" key="8">
    <source>
        <dbReference type="ARBA" id="ARBA00024477"/>
    </source>
</evidence>
<dbReference type="PANTHER" id="PTHR43411">
    <property type="entry name" value="ADENYLOSUCCINATE LYASE"/>
    <property type="match status" value="1"/>
</dbReference>
<sequence length="463" mass="51503">MAPTSNDSFATLTALNAVSPVDGRYGNRTIALRKIFSEFGLIRFRVEVEVRWLQQLSRHAGIPEVPAFSAATNALLDAIVENFSEVDAQAVKTIERTTNHDVKAVEYFLKNKFAGNAELEAVLEFVHFACTSEDINNLSHALMLKAGREEFIKDAQAIIDGVVKLAHDYAEDAMLSRTHGQTASPTTVGKEMANVAARLRRQLKLVKEVELLGKINGAVGNYNAHISAYPEVDWQANAQQFVESLGLTWNPYTTQIEPHDYIAELFDAIARFNTIVIDFDRDIWGYISYGYFKQKTIAGEVGSSTMPHKVNPIDFENSEGNLGIANAVFTHLAQKLPISRFQRDLTDSTVLRNMGVGFGYVMIAFASTLKGMSKLEINRARLAQDLDNAWEVLAEPIQTIMRRYNVDEPYEKLKALTRGQTITKEVLAAFVETLDIPEHAKQAMRELTPANYIGNAVAQAKAI</sequence>
<dbReference type="NCBIfam" id="NF006764">
    <property type="entry name" value="PRK09285.1"/>
    <property type="match status" value="1"/>
</dbReference>
<dbReference type="InterPro" id="IPR022761">
    <property type="entry name" value="Fumarate_lyase_N"/>
</dbReference>
<dbReference type="Proteomes" id="UP000619761">
    <property type="component" value="Unassembled WGS sequence"/>
</dbReference>
<proteinExistence type="inferred from homology"/>
<comment type="similarity">
    <text evidence="3 13">Belongs to the lyase 1 family. Adenylosuccinate lyase subfamily.</text>
</comment>
<name>A0ABQ3AWV2_9GAMM</name>
<comment type="function">
    <text evidence="9">Catalyzes two reactions in de novo purine nucleotide biosynthesis. Catalyzes the breakdown of 5-aminoimidazole- (N-succinylocarboxamide) ribotide (SAICAR or 2-[5-amino-1-(5-phospho-beta-D-ribosyl)imidazole-4-carboxamido]succinate) to 5-aminoimidazole-4-carboxamide ribotide (AICAR or 5-amino-1-(5-phospho-beta-D-ribosyl)imidazole-4-carboxamide) and fumarate, and of adenylosuccinate (ADS or N(6)-(1,2-dicarboxyethyl)-AMP) to adenosine monophosphate (AMP) and fumarate.</text>
</comment>
<dbReference type="PANTHER" id="PTHR43411:SF1">
    <property type="entry name" value="ADENYLOSUCCINATE LYASE"/>
    <property type="match status" value="1"/>
</dbReference>
<dbReference type="InterPro" id="IPR020557">
    <property type="entry name" value="Fumarate_lyase_CS"/>
</dbReference>
<evidence type="ECO:0000256" key="11">
    <source>
        <dbReference type="ARBA" id="ARBA00049115"/>
    </source>
</evidence>
<evidence type="ECO:0000256" key="2">
    <source>
        <dbReference type="ARBA" id="ARBA00004734"/>
    </source>
</evidence>
<evidence type="ECO:0000313" key="16">
    <source>
        <dbReference type="EMBL" id="GGY66742.1"/>
    </source>
</evidence>
<feature type="domain" description="Fumarate lyase N-terminal" evidence="14">
    <location>
        <begin position="23"/>
        <end position="320"/>
    </location>
</feature>
<dbReference type="Pfam" id="PF00206">
    <property type="entry name" value="Lyase_1"/>
    <property type="match status" value="1"/>
</dbReference>
<dbReference type="InterPro" id="IPR024083">
    <property type="entry name" value="Fumarase/histidase_N"/>
</dbReference>
<dbReference type="InterPro" id="IPR000362">
    <property type="entry name" value="Fumarate_lyase_fam"/>
</dbReference>
<dbReference type="CDD" id="cd01598">
    <property type="entry name" value="PurB"/>
    <property type="match status" value="1"/>
</dbReference>
<dbReference type="RefSeq" id="WP_189416285.1">
    <property type="nucleotide sequence ID" value="NZ_BMYZ01000001.1"/>
</dbReference>
<dbReference type="NCBIfam" id="TIGR00928">
    <property type="entry name" value="purB"/>
    <property type="match status" value="1"/>
</dbReference>
<protein>
    <recommendedName>
        <fullName evidence="5 12">Adenylosuccinate lyase</fullName>
        <shortName evidence="13">ASL</shortName>
        <ecNumber evidence="4 12">4.3.2.2</ecNumber>
    </recommendedName>
    <alternativeName>
        <fullName evidence="10 13">Adenylosuccinase</fullName>
    </alternativeName>
</protein>
<dbReference type="InterPro" id="IPR008948">
    <property type="entry name" value="L-Aspartase-like"/>
</dbReference>
<dbReference type="GO" id="GO:0016829">
    <property type="term" value="F:lyase activity"/>
    <property type="evidence" value="ECO:0007669"/>
    <property type="project" value="UniProtKB-KW"/>
</dbReference>
<evidence type="ECO:0000256" key="12">
    <source>
        <dbReference type="NCBIfam" id="TIGR00928"/>
    </source>
</evidence>
<evidence type="ECO:0000256" key="1">
    <source>
        <dbReference type="ARBA" id="ARBA00004706"/>
    </source>
</evidence>
<evidence type="ECO:0000256" key="6">
    <source>
        <dbReference type="ARBA" id="ARBA00022755"/>
    </source>
</evidence>
<dbReference type="PROSITE" id="PS00163">
    <property type="entry name" value="FUMARATE_LYASES"/>
    <property type="match status" value="1"/>
</dbReference>
<keyword evidence="17" id="KW-1185">Reference proteome</keyword>
<evidence type="ECO:0000256" key="3">
    <source>
        <dbReference type="ARBA" id="ARBA00008273"/>
    </source>
</evidence>
<comment type="catalytic activity">
    <reaction evidence="11">
        <text>N(6)-(1,2-dicarboxyethyl)-AMP = fumarate + AMP</text>
        <dbReference type="Rhea" id="RHEA:16853"/>
        <dbReference type="ChEBI" id="CHEBI:29806"/>
        <dbReference type="ChEBI" id="CHEBI:57567"/>
        <dbReference type="ChEBI" id="CHEBI:456215"/>
        <dbReference type="EC" id="4.3.2.2"/>
    </reaction>
    <physiologicalReaction direction="left-to-right" evidence="11">
        <dbReference type="Rhea" id="RHEA:16854"/>
    </physiologicalReaction>
</comment>
<dbReference type="PRINTS" id="PR00149">
    <property type="entry name" value="FUMRATELYASE"/>
</dbReference>
<evidence type="ECO:0000256" key="13">
    <source>
        <dbReference type="RuleBase" id="RU361172"/>
    </source>
</evidence>
<organism evidence="16 17">
    <name type="scientific">Cellvibrio zantedeschiae</name>
    <dbReference type="NCBI Taxonomy" id="1237077"/>
    <lineage>
        <taxon>Bacteria</taxon>
        <taxon>Pseudomonadati</taxon>
        <taxon>Pseudomonadota</taxon>
        <taxon>Gammaproteobacteria</taxon>
        <taxon>Cellvibrionales</taxon>
        <taxon>Cellvibrionaceae</taxon>
        <taxon>Cellvibrio</taxon>
    </lineage>
</organism>
<dbReference type="InterPro" id="IPR047136">
    <property type="entry name" value="PurB_bact"/>
</dbReference>
<comment type="catalytic activity">
    <reaction evidence="8">
        <text>(2S)-2-[5-amino-1-(5-phospho-beta-D-ribosyl)imidazole-4-carboxamido]succinate = 5-amino-1-(5-phospho-beta-D-ribosyl)imidazole-4-carboxamide + fumarate</text>
        <dbReference type="Rhea" id="RHEA:23920"/>
        <dbReference type="ChEBI" id="CHEBI:29806"/>
        <dbReference type="ChEBI" id="CHEBI:58443"/>
        <dbReference type="ChEBI" id="CHEBI:58475"/>
        <dbReference type="EC" id="4.3.2.2"/>
    </reaction>
    <physiologicalReaction direction="left-to-right" evidence="8">
        <dbReference type="Rhea" id="RHEA:23921"/>
    </physiologicalReaction>
</comment>
<accession>A0ABQ3AWV2</accession>
<reference evidence="17" key="1">
    <citation type="journal article" date="2019" name="Int. J. Syst. Evol. Microbiol.">
        <title>The Global Catalogue of Microorganisms (GCM) 10K type strain sequencing project: providing services to taxonomists for standard genome sequencing and annotation.</title>
        <authorList>
            <consortium name="The Broad Institute Genomics Platform"/>
            <consortium name="The Broad Institute Genome Sequencing Center for Infectious Disease"/>
            <person name="Wu L."/>
            <person name="Ma J."/>
        </authorList>
    </citation>
    <scope>NUCLEOTIDE SEQUENCE [LARGE SCALE GENOMIC DNA]</scope>
    <source>
        <strain evidence="17">KCTC 32239</strain>
    </source>
</reference>
<dbReference type="EC" id="4.3.2.2" evidence="4 12"/>
<comment type="caution">
    <text evidence="16">The sequence shown here is derived from an EMBL/GenBank/DDBJ whole genome shotgun (WGS) entry which is preliminary data.</text>
</comment>
<comment type="pathway">
    <text evidence="1 13">Purine metabolism; IMP biosynthesis via de novo pathway; 5-amino-1-(5-phospho-D-ribosyl)imidazole-4-carboxamide from 5-amino-1-(5-phospho-D-ribosyl)imidazole-4-carboxylate: step 2/2.</text>
</comment>
<evidence type="ECO:0000256" key="4">
    <source>
        <dbReference type="ARBA" id="ARBA00012339"/>
    </source>
</evidence>
<evidence type="ECO:0000256" key="10">
    <source>
        <dbReference type="ARBA" id="ARBA00030717"/>
    </source>
</evidence>
<dbReference type="Gene3D" id="1.10.40.30">
    <property type="entry name" value="Fumarase/aspartase (C-terminal domain)"/>
    <property type="match status" value="1"/>
</dbReference>
<dbReference type="SUPFAM" id="SSF48557">
    <property type="entry name" value="L-aspartase-like"/>
    <property type="match status" value="1"/>
</dbReference>
<keyword evidence="7 13" id="KW-0456">Lyase</keyword>
<dbReference type="InterPro" id="IPR013539">
    <property type="entry name" value="PurB_C"/>
</dbReference>
<evidence type="ECO:0000256" key="9">
    <source>
        <dbReference type="ARBA" id="ARBA00025012"/>
    </source>
</evidence>
<evidence type="ECO:0000256" key="5">
    <source>
        <dbReference type="ARBA" id="ARBA00017058"/>
    </source>
</evidence>
<feature type="domain" description="Adenylosuccinate lyase PurB C-terminal" evidence="15">
    <location>
        <begin position="339"/>
        <end position="453"/>
    </location>
</feature>
<evidence type="ECO:0000256" key="7">
    <source>
        <dbReference type="ARBA" id="ARBA00023239"/>
    </source>
</evidence>
<evidence type="ECO:0000313" key="17">
    <source>
        <dbReference type="Proteomes" id="UP000619761"/>
    </source>
</evidence>